<evidence type="ECO:0000313" key="1">
    <source>
        <dbReference type="EMBL" id="KAI3762630.1"/>
    </source>
</evidence>
<gene>
    <name evidence="1" type="ORF">L1987_53067</name>
</gene>
<keyword evidence="2" id="KW-1185">Reference proteome</keyword>
<evidence type="ECO:0000313" key="2">
    <source>
        <dbReference type="Proteomes" id="UP001056120"/>
    </source>
</evidence>
<reference evidence="1 2" key="2">
    <citation type="journal article" date="2022" name="Mol. Ecol. Resour.">
        <title>The genomes of chicory, endive, great burdock and yacon provide insights into Asteraceae paleo-polyploidization history and plant inulin production.</title>
        <authorList>
            <person name="Fan W."/>
            <person name="Wang S."/>
            <person name="Wang H."/>
            <person name="Wang A."/>
            <person name="Jiang F."/>
            <person name="Liu H."/>
            <person name="Zhao H."/>
            <person name="Xu D."/>
            <person name="Zhang Y."/>
        </authorList>
    </citation>
    <scope>NUCLEOTIDE SEQUENCE [LARGE SCALE GENOMIC DNA]</scope>
    <source>
        <strain evidence="2">cv. Yunnan</strain>
        <tissue evidence="1">Leaves</tissue>
    </source>
</reference>
<reference evidence="2" key="1">
    <citation type="journal article" date="2022" name="Mol. Ecol. Resour.">
        <title>The genomes of chicory, endive, great burdock and yacon provide insights into Asteraceae palaeo-polyploidization history and plant inulin production.</title>
        <authorList>
            <person name="Fan W."/>
            <person name="Wang S."/>
            <person name="Wang H."/>
            <person name="Wang A."/>
            <person name="Jiang F."/>
            <person name="Liu H."/>
            <person name="Zhao H."/>
            <person name="Xu D."/>
            <person name="Zhang Y."/>
        </authorList>
    </citation>
    <scope>NUCLEOTIDE SEQUENCE [LARGE SCALE GENOMIC DNA]</scope>
    <source>
        <strain evidence="2">cv. Yunnan</strain>
    </source>
</reference>
<sequence length="132" mass="14865">MDRESNSEVDLKKTNCEEEAKVVHRHTAEKVENVRDQRFAVAVVRRRTAPPPPVIAGAREEKAVFGDCCDGFTTDDAIWGMVVAVDGDAVIHRGCGGGWWRRRYNPPLSAKRQWITFRGTAMETEITAMDYV</sequence>
<organism evidence="1 2">
    <name type="scientific">Smallanthus sonchifolius</name>
    <dbReference type="NCBI Taxonomy" id="185202"/>
    <lineage>
        <taxon>Eukaryota</taxon>
        <taxon>Viridiplantae</taxon>
        <taxon>Streptophyta</taxon>
        <taxon>Embryophyta</taxon>
        <taxon>Tracheophyta</taxon>
        <taxon>Spermatophyta</taxon>
        <taxon>Magnoliopsida</taxon>
        <taxon>eudicotyledons</taxon>
        <taxon>Gunneridae</taxon>
        <taxon>Pentapetalae</taxon>
        <taxon>asterids</taxon>
        <taxon>campanulids</taxon>
        <taxon>Asterales</taxon>
        <taxon>Asteraceae</taxon>
        <taxon>Asteroideae</taxon>
        <taxon>Heliantheae alliance</taxon>
        <taxon>Millerieae</taxon>
        <taxon>Smallanthus</taxon>
    </lineage>
</organism>
<protein>
    <submittedName>
        <fullName evidence="1">Uncharacterized protein</fullName>
    </submittedName>
</protein>
<dbReference type="EMBL" id="CM042034">
    <property type="protein sequence ID" value="KAI3762630.1"/>
    <property type="molecule type" value="Genomic_DNA"/>
</dbReference>
<dbReference type="Proteomes" id="UP001056120">
    <property type="component" value="Linkage Group LG17"/>
</dbReference>
<accession>A0ACB9EUZ8</accession>
<comment type="caution">
    <text evidence="1">The sequence shown here is derived from an EMBL/GenBank/DDBJ whole genome shotgun (WGS) entry which is preliminary data.</text>
</comment>
<proteinExistence type="predicted"/>
<name>A0ACB9EUZ8_9ASTR</name>